<evidence type="ECO:0000256" key="4">
    <source>
        <dbReference type="ARBA" id="ARBA00022679"/>
    </source>
</evidence>
<evidence type="ECO:0000256" key="10">
    <source>
        <dbReference type="ARBA" id="ARBA00048128"/>
    </source>
</evidence>
<evidence type="ECO:0000256" key="8">
    <source>
        <dbReference type="ARBA" id="ARBA00032341"/>
    </source>
</evidence>
<proteinExistence type="inferred from homology"/>
<evidence type="ECO:0000256" key="9">
    <source>
        <dbReference type="ARBA" id="ARBA00037294"/>
    </source>
</evidence>
<keyword evidence="5 13" id="KW-0548">Nucleotidyltransferase</keyword>
<feature type="transmembrane region" description="Helical" evidence="11">
    <location>
        <begin position="20"/>
        <end position="39"/>
    </location>
</feature>
<keyword evidence="11" id="KW-0812">Transmembrane</keyword>
<evidence type="ECO:0000256" key="6">
    <source>
        <dbReference type="ARBA" id="ARBA00031455"/>
    </source>
</evidence>
<evidence type="ECO:0000256" key="5">
    <source>
        <dbReference type="ARBA" id="ARBA00022695"/>
    </source>
</evidence>
<dbReference type="SUPFAM" id="SSF53448">
    <property type="entry name" value="Nucleotide-diphospho-sugar transferases"/>
    <property type="match status" value="1"/>
</dbReference>
<keyword evidence="11" id="KW-1133">Transmembrane helix</keyword>
<dbReference type="PANTHER" id="PTHR43197:SF1">
    <property type="entry name" value="UTP--GLUCOSE-1-PHOSPHATE URIDYLYLTRANSFERASE"/>
    <property type="match status" value="1"/>
</dbReference>
<sequence>MLPATKAIPKEMLPLVDKPLIQYVVNECIAAGITEIVLVTHSSKNLYRKPFRYQF</sequence>
<dbReference type="AlphaFoldDB" id="A0A378FYH8"/>
<evidence type="ECO:0000256" key="11">
    <source>
        <dbReference type="SAM" id="Phobius"/>
    </source>
</evidence>
<evidence type="ECO:0000256" key="7">
    <source>
        <dbReference type="ARBA" id="ARBA00031959"/>
    </source>
</evidence>
<dbReference type="PANTHER" id="PTHR43197">
    <property type="entry name" value="UTP--GLUCOSE-1-PHOSPHATE URIDYLYLTRANSFERASE"/>
    <property type="match status" value="1"/>
</dbReference>
<evidence type="ECO:0000256" key="3">
    <source>
        <dbReference type="ARBA" id="ARBA00019048"/>
    </source>
</evidence>
<evidence type="ECO:0000313" key="13">
    <source>
        <dbReference type="EMBL" id="STW50212.1"/>
    </source>
</evidence>
<comment type="similarity">
    <text evidence="1">Belongs to the UDPGP type 2 family.</text>
</comment>
<keyword evidence="11" id="KW-0472">Membrane</keyword>
<gene>
    <name evidence="13" type="primary">galU_1</name>
    <name evidence="13" type="ORF">NCTC9617_06871</name>
</gene>
<evidence type="ECO:0000259" key="12">
    <source>
        <dbReference type="Pfam" id="PF00483"/>
    </source>
</evidence>
<organism evidence="13 14">
    <name type="scientific">Klebsiella pneumoniae</name>
    <dbReference type="NCBI Taxonomy" id="573"/>
    <lineage>
        <taxon>Bacteria</taxon>
        <taxon>Pseudomonadati</taxon>
        <taxon>Pseudomonadota</taxon>
        <taxon>Gammaproteobacteria</taxon>
        <taxon>Enterobacterales</taxon>
        <taxon>Enterobacteriaceae</taxon>
        <taxon>Klebsiella/Raoultella group</taxon>
        <taxon>Klebsiella</taxon>
        <taxon>Klebsiella pneumoniae complex</taxon>
    </lineage>
</organism>
<dbReference type="Pfam" id="PF00483">
    <property type="entry name" value="NTP_transferase"/>
    <property type="match status" value="1"/>
</dbReference>
<keyword evidence="4 13" id="KW-0808">Transferase</keyword>
<evidence type="ECO:0000256" key="1">
    <source>
        <dbReference type="ARBA" id="ARBA00006890"/>
    </source>
</evidence>
<evidence type="ECO:0000313" key="14">
    <source>
        <dbReference type="Proteomes" id="UP000255167"/>
    </source>
</evidence>
<feature type="domain" description="Nucleotidyl transferase" evidence="12">
    <location>
        <begin position="2"/>
        <end position="44"/>
    </location>
</feature>
<name>A0A378FYH8_KLEPN</name>
<protein>
    <recommendedName>
        <fullName evidence="3">UTP--glucose-1-phosphate uridylyltransferase</fullName>
        <ecNumber evidence="2">2.7.7.9</ecNumber>
    </recommendedName>
    <alternativeName>
        <fullName evidence="6">Alpha-D-glucosyl-1-phosphate uridylyltransferase</fullName>
    </alternativeName>
    <alternativeName>
        <fullName evidence="7">UDP-glucose pyrophosphorylase</fullName>
    </alternativeName>
    <alternativeName>
        <fullName evidence="8">Uridine diphosphoglucose pyrophosphorylase</fullName>
    </alternativeName>
</protein>
<dbReference type="EC" id="2.7.7.9" evidence="2"/>
<dbReference type="GO" id="GO:0003983">
    <property type="term" value="F:UTP:glucose-1-phosphate uridylyltransferase activity"/>
    <property type="evidence" value="ECO:0007669"/>
    <property type="project" value="UniProtKB-EC"/>
</dbReference>
<dbReference type="GO" id="GO:0006011">
    <property type="term" value="P:UDP-alpha-D-glucose metabolic process"/>
    <property type="evidence" value="ECO:0007669"/>
    <property type="project" value="InterPro"/>
</dbReference>
<accession>A0A378FYH8</accession>
<evidence type="ECO:0000256" key="2">
    <source>
        <dbReference type="ARBA" id="ARBA00012415"/>
    </source>
</evidence>
<dbReference type="Proteomes" id="UP000255167">
    <property type="component" value="Unassembled WGS sequence"/>
</dbReference>
<dbReference type="Gene3D" id="3.90.550.10">
    <property type="entry name" value="Spore Coat Polysaccharide Biosynthesis Protein SpsA, Chain A"/>
    <property type="match status" value="1"/>
</dbReference>
<comment type="catalytic activity">
    <reaction evidence="10">
        <text>alpha-D-glucose 1-phosphate + UTP + H(+) = UDP-alpha-D-glucose + diphosphate</text>
        <dbReference type="Rhea" id="RHEA:19889"/>
        <dbReference type="ChEBI" id="CHEBI:15378"/>
        <dbReference type="ChEBI" id="CHEBI:33019"/>
        <dbReference type="ChEBI" id="CHEBI:46398"/>
        <dbReference type="ChEBI" id="CHEBI:58601"/>
        <dbReference type="ChEBI" id="CHEBI:58885"/>
        <dbReference type="EC" id="2.7.7.9"/>
    </reaction>
</comment>
<dbReference type="InterPro" id="IPR029044">
    <property type="entry name" value="Nucleotide-diphossugar_trans"/>
</dbReference>
<reference evidence="13 14" key="1">
    <citation type="submission" date="2018-06" db="EMBL/GenBank/DDBJ databases">
        <authorList>
            <consortium name="Pathogen Informatics"/>
            <person name="Doyle S."/>
        </authorList>
    </citation>
    <scope>NUCLEOTIDE SEQUENCE [LARGE SCALE GENOMIC DNA]</scope>
    <source>
        <strain evidence="13 14">NCTC9617</strain>
    </source>
</reference>
<dbReference type="InterPro" id="IPR005835">
    <property type="entry name" value="NTP_transferase_dom"/>
</dbReference>
<dbReference type="InterPro" id="IPR005771">
    <property type="entry name" value="GalU_uridylyltTrfase_bac/arc"/>
</dbReference>
<dbReference type="EMBL" id="UGNC01000005">
    <property type="protein sequence ID" value="STW50212.1"/>
    <property type="molecule type" value="Genomic_DNA"/>
</dbReference>
<comment type="function">
    <text evidence="9">May play a role in stationary phase survival.</text>
</comment>